<sequence length="104" mass="11541">MDRSRTCILNGTYIKSSGSSSSLARIMSESDLSRVGHARNIRFAESRSRSLRQRTFCRSMQPSNVSPSTADSICEWPPANPQHGPPSLLIMALFEVQVQVQDTN</sequence>
<dbReference type="EMBL" id="HACM01000825">
    <property type="protein sequence ID" value="CRZ01267.1"/>
    <property type="molecule type" value="Transcribed_RNA"/>
</dbReference>
<dbReference type="AlphaFoldDB" id="A0A0H5QGZ0"/>
<accession>A0A0H5QGZ0</accession>
<proteinExistence type="predicted"/>
<protein>
    <submittedName>
        <fullName evidence="1">Uncharacterized protein</fullName>
    </submittedName>
</protein>
<evidence type="ECO:0000313" key="1">
    <source>
        <dbReference type="EMBL" id="CRZ01263.1"/>
    </source>
</evidence>
<name>A0A0H5QGZ0_9EUKA</name>
<organism evidence="1">
    <name type="scientific">Spongospora subterranea</name>
    <dbReference type="NCBI Taxonomy" id="70186"/>
    <lineage>
        <taxon>Eukaryota</taxon>
        <taxon>Sar</taxon>
        <taxon>Rhizaria</taxon>
        <taxon>Endomyxa</taxon>
        <taxon>Phytomyxea</taxon>
        <taxon>Plasmodiophorida</taxon>
        <taxon>Plasmodiophoridae</taxon>
        <taxon>Spongospora</taxon>
    </lineage>
</organism>
<reference evidence="1" key="1">
    <citation type="submission" date="2015-04" db="EMBL/GenBank/DDBJ databases">
        <title>The genome sequence of the plant pathogenic Rhizarian Plasmodiophora brassicae reveals insights in its biotrophic life cycle and the origin of chitin synthesis.</title>
        <authorList>
            <person name="Schwelm A."/>
            <person name="Fogelqvist J."/>
            <person name="Knaust A."/>
            <person name="Julke S."/>
            <person name="Lilja T."/>
            <person name="Dhandapani V."/>
            <person name="Bonilla-Rosso G."/>
            <person name="Karlsson M."/>
            <person name="Shevchenko A."/>
            <person name="Choi S.R."/>
            <person name="Kim H.G."/>
            <person name="Park J.Y."/>
            <person name="Lim Y.P."/>
            <person name="Ludwig-Muller J."/>
            <person name="Dixelius C."/>
        </authorList>
    </citation>
    <scope>NUCLEOTIDE SEQUENCE</scope>
    <source>
        <tissue evidence="1">Potato root galls</tissue>
    </source>
</reference>
<dbReference type="EMBL" id="HACM01000821">
    <property type="protein sequence ID" value="CRZ01263.1"/>
    <property type="molecule type" value="Transcribed_RNA"/>
</dbReference>
<feature type="non-terminal residue" evidence="1">
    <location>
        <position position="104"/>
    </location>
</feature>